<accession>A0A1X6PC15</accession>
<dbReference type="Gene3D" id="1.10.443.20">
    <property type="entry name" value="Centromere DNA-binding protein complex CBF3 subunit, domain 2"/>
    <property type="match status" value="1"/>
</dbReference>
<evidence type="ECO:0000313" key="2">
    <source>
        <dbReference type="Proteomes" id="UP000218209"/>
    </source>
</evidence>
<organism evidence="1 2">
    <name type="scientific">Porphyra umbilicalis</name>
    <name type="common">Purple laver</name>
    <name type="synonym">Red alga</name>
    <dbReference type="NCBI Taxonomy" id="2786"/>
    <lineage>
        <taxon>Eukaryota</taxon>
        <taxon>Rhodophyta</taxon>
        <taxon>Bangiophyceae</taxon>
        <taxon>Bangiales</taxon>
        <taxon>Bangiaceae</taxon>
        <taxon>Porphyra</taxon>
    </lineage>
</organism>
<gene>
    <name evidence="1" type="ORF">BU14_0109s0012</name>
</gene>
<dbReference type="InterPro" id="IPR038279">
    <property type="entry name" value="Ndc10_dom2_sf"/>
</dbReference>
<evidence type="ECO:0008006" key="3">
    <source>
        <dbReference type="Google" id="ProtNLM"/>
    </source>
</evidence>
<evidence type="ECO:0000313" key="1">
    <source>
        <dbReference type="EMBL" id="OSX78412.1"/>
    </source>
</evidence>
<dbReference type="AlphaFoldDB" id="A0A1X6PC15"/>
<keyword evidence="2" id="KW-1185">Reference proteome</keyword>
<reference evidence="1 2" key="1">
    <citation type="submission" date="2017-03" db="EMBL/GenBank/DDBJ databases">
        <title>WGS assembly of Porphyra umbilicalis.</title>
        <authorList>
            <person name="Brawley S.H."/>
            <person name="Blouin N.A."/>
            <person name="Ficko-Blean E."/>
            <person name="Wheeler G.L."/>
            <person name="Lohr M."/>
            <person name="Goodson H.V."/>
            <person name="Jenkins J.W."/>
            <person name="Blaby-Haas C.E."/>
            <person name="Helliwell K.E."/>
            <person name="Chan C."/>
            <person name="Marriage T."/>
            <person name="Bhattacharya D."/>
            <person name="Klein A.S."/>
            <person name="Badis Y."/>
            <person name="Brodie J."/>
            <person name="Cao Y."/>
            <person name="Collen J."/>
            <person name="Dittami S.M."/>
            <person name="Gachon C.M."/>
            <person name="Green B.R."/>
            <person name="Karpowicz S."/>
            <person name="Kim J.W."/>
            <person name="Kudahl U."/>
            <person name="Lin S."/>
            <person name="Michel G."/>
            <person name="Mittag M."/>
            <person name="Olson B.J."/>
            <person name="Pangilinan J."/>
            <person name="Peng Y."/>
            <person name="Qiu H."/>
            <person name="Shu S."/>
            <person name="Singer J.T."/>
            <person name="Smith A.G."/>
            <person name="Sprecher B.N."/>
            <person name="Wagner V."/>
            <person name="Wang W."/>
            <person name="Wang Z.-Y."/>
            <person name="Yan J."/>
            <person name="Yarish C."/>
            <person name="Zoeuner-Riek S."/>
            <person name="Zhuang Y."/>
            <person name="Zou Y."/>
            <person name="Lindquist E.A."/>
            <person name="Grimwood J."/>
            <person name="Barry K."/>
            <person name="Rokhsar D.S."/>
            <person name="Schmutz J."/>
            <person name="Stiller J.W."/>
            <person name="Grossman A.R."/>
            <person name="Prochnik S.E."/>
        </authorList>
    </citation>
    <scope>NUCLEOTIDE SEQUENCE [LARGE SCALE GENOMIC DNA]</scope>
    <source>
        <strain evidence="1">4086291</strain>
    </source>
</reference>
<dbReference type="Proteomes" id="UP000218209">
    <property type="component" value="Unassembled WGS sequence"/>
</dbReference>
<sequence>MSAPHITSGITTFPPGKGVPVGRLVGRGVLQNDLNALSKVAKLFNLLWRESKCSTAGVAKAIGKRNVSVTDQQRALTSEGMLLRQTTQLQLNAHLRLNALWILQYALEARGETVRGLARSDVARRHFDGMFYANGKGQDVLCCYISATKTSKGQVRNIWALPHLDPWLRPFGALAVALVAMFHPPGGDSSEPVFDFAPVFKPNDVELAAAGAGNTYGFRRWYRVLVVPSATGGPLKAMSYRYHNSHFKAVRMAAGILDWAAKTHLGRKAAAQKAKERGVTDGDNREHGRWNVGIGGGAYDGPIPNFRVLLALSGRPIDCVTPTTSRFAVPVPVAEETALATRMTADANAVDSALSDFFNIIRRMRSVFFHSWAARNVTANVPTDAAILAHPLLANQEFENYCTLMGSALEATGDVATSAVGQVLPQLSAAVKSAVDAVAAGSAADSMDLKRSLSLQMDYNVERLEKHTAAGFEDLKEHGNAAMEQVKQLMSAEMARTRSLMARMVEFGAVQDVRARDLLIEDLRRPPPPGLVALSAWPTVVRAGAAASIPVTATPMMEQLEVAAALLRDRENVRTLQAKGKLAGVPLFNAHGECVPLMEVMPDLKWGQALDEYGEGRHGTASILDVQQLFGNRWRLRHAEPKREQFIKLYSERAALYCAFDTEYAHRGGVVGISAVFKSLKQRYGPWDGNSKAV</sequence>
<dbReference type="GO" id="GO:0003677">
    <property type="term" value="F:DNA binding"/>
    <property type="evidence" value="ECO:0007669"/>
    <property type="project" value="InterPro"/>
</dbReference>
<protein>
    <recommendedName>
        <fullName evidence="3">Ndc10 domain-containing protein</fullName>
    </recommendedName>
</protein>
<dbReference type="EMBL" id="KV918813">
    <property type="protein sequence ID" value="OSX78412.1"/>
    <property type="molecule type" value="Genomic_DNA"/>
</dbReference>
<name>A0A1X6PC15_PORUM</name>
<proteinExistence type="predicted"/>